<dbReference type="Pfam" id="PF00069">
    <property type="entry name" value="Pkinase"/>
    <property type="match status" value="1"/>
</dbReference>
<dbReference type="Proteomes" id="UP000002729">
    <property type="component" value="Unassembled WGS sequence"/>
</dbReference>
<dbReference type="InterPro" id="IPR011009">
    <property type="entry name" value="Kinase-like_dom_sf"/>
</dbReference>
<dbReference type="GeneID" id="20222491"/>
<dbReference type="GO" id="GO:0005952">
    <property type="term" value="C:cAMP-dependent protein kinase complex"/>
    <property type="evidence" value="ECO:0007669"/>
    <property type="project" value="TreeGrafter"/>
</dbReference>
<dbReference type="PANTHER" id="PTHR24353:SF127">
    <property type="entry name" value="PROTEIN PHOSPHATASE 2C AND CYCLIC NUCLEOTIDE-BINDING_KINASE DOMAIN-CONTAINING PROTEIN"/>
    <property type="match status" value="1"/>
</dbReference>
<feature type="domain" description="Protein kinase" evidence="6">
    <location>
        <begin position="1"/>
        <end position="162"/>
    </location>
</feature>
<dbReference type="GO" id="GO:0004691">
    <property type="term" value="F:cAMP-dependent protein kinase activity"/>
    <property type="evidence" value="ECO:0007669"/>
    <property type="project" value="TreeGrafter"/>
</dbReference>
<evidence type="ECO:0000259" key="6">
    <source>
        <dbReference type="PROSITE" id="PS50011"/>
    </source>
</evidence>
<dbReference type="PROSITE" id="PS50011">
    <property type="entry name" value="PROTEIN_KINASE_DOM"/>
    <property type="match status" value="1"/>
</dbReference>
<accession>F0YIK2</accession>
<dbReference type="AlphaFoldDB" id="F0YIK2"/>
<dbReference type="InParanoid" id="F0YIK2"/>
<evidence type="ECO:0000313" key="7">
    <source>
        <dbReference type="EMBL" id="EGB05077.1"/>
    </source>
</evidence>
<dbReference type="PANTHER" id="PTHR24353">
    <property type="entry name" value="CYCLIC NUCLEOTIDE-DEPENDENT PROTEIN KINASE"/>
    <property type="match status" value="1"/>
</dbReference>
<dbReference type="KEGG" id="aaf:AURANDRAFT_5520"/>
<dbReference type="GO" id="GO:0005524">
    <property type="term" value="F:ATP binding"/>
    <property type="evidence" value="ECO:0007669"/>
    <property type="project" value="UniProtKB-KW"/>
</dbReference>
<organism evidence="8">
    <name type="scientific">Aureococcus anophagefferens</name>
    <name type="common">Harmful bloom alga</name>
    <dbReference type="NCBI Taxonomy" id="44056"/>
    <lineage>
        <taxon>Eukaryota</taxon>
        <taxon>Sar</taxon>
        <taxon>Stramenopiles</taxon>
        <taxon>Ochrophyta</taxon>
        <taxon>Pelagophyceae</taxon>
        <taxon>Pelagomonadales</taxon>
        <taxon>Pelagomonadaceae</taxon>
        <taxon>Aureococcus</taxon>
    </lineage>
</organism>
<evidence type="ECO:0000256" key="5">
    <source>
        <dbReference type="ARBA" id="ARBA00022840"/>
    </source>
</evidence>
<evidence type="ECO:0000313" key="8">
    <source>
        <dbReference type="Proteomes" id="UP000002729"/>
    </source>
</evidence>
<evidence type="ECO:0000256" key="2">
    <source>
        <dbReference type="ARBA" id="ARBA00022679"/>
    </source>
</evidence>
<proteinExistence type="predicted"/>
<feature type="non-terminal residue" evidence="7">
    <location>
        <position position="1"/>
    </location>
</feature>
<dbReference type="OrthoDB" id="65548at2759"/>
<keyword evidence="8" id="KW-1185">Reference proteome</keyword>
<keyword evidence="5" id="KW-0067">ATP-binding</keyword>
<evidence type="ECO:0000256" key="3">
    <source>
        <dbReference type="ARBA" id="ARBA00022741"/>
    </source>
</evidence>
<dbReference type="SUPFAM" id="SSF56112">
    <property type="entry name" value="Protein kinase-like (PK-like)"/>
    <property type="match status" value="1"/>
</dbReference>
<reference evidence="7 8" key="1">
    <citation type="journal article" date="2011" name="Proc. Natl. Acad. Sci. U.S.A.">
        <title>Niche of harmful alga Aureococcus anophagefferens revealed through ecogenomics.</title>
        <authorList>
            <person name="Gobler C.J."/>
            <person name="Berry D.L."/>
            <person name="Dyhrman S.T."/>
            <person name="Wilhelm S.W."/>
            <person name="Salamov A."/>
            <person name="Lobanov A.V."/>
            <person name="Zhang Y."/>
            <person name="Collier J.L."/>
            <person name="Wurch L.L."/>
            <person name="Kustka A.B."/>
            <person name="Dill B.D."/>
            <person name="Shah M."/>
            <person name="VerBerkmoes N.C."/>
            <person name="Kuo A."/>
            <person name="Terry A."/>
            <person name="Pangilinan J."/>
            <person name="Lindquist E.A."/>
            <person name="Lucas S."/>
            <person name="Paulsen I.T."/>
            <person name="Hattenrath-Lehmann T.K."/>
            <person name="Talmage S.C."/>
            <person name="Walker E.A."/>
            <person name="Koch F."/>
            <person name="Burson A.M."/>
            <person name="Marcoval M.A."/>
            <person name="Tang Y.Z."/>
            <person name="Lecleir G.R."/>
            <person name="Coyne K.J."/>
            <person name="Berg G.M."/>
            <person name="Bertrand E.M."/>
            <person name="Saito M.A."/>
            <person name="Gladyshev V.N."/>
            <person name="Grigoriev I.V."/>
        </authorList>
    </citation>
    <scope>NUCLEOTIDE SEQUENCE [LARGE SCALE GENOMIC DNA]</scope>
    <source>
        <strain evidence="8">CCMP 1984</strain>
    </source>
</reference>
<dbReference type="Gene3D" id="1.10.510.10">
    <property type="entry name" value="Transferase(Phosphotransferase) domain 1"/>
    <property type="match status" value="1"/>
</dbReference>
<name>F0YIK2_AURAN</name>
<keyword evidence="1" id="KW-0723">Serine/threonine-protein kinase</keyword>
<dbReference type="SMART" id="SM00220">
    <property type="entry name" value="S_TKc"/>
    <property type="match status" value="1"/>
</dbReference>
<keyword evidence="2" id="KW-0808">Transferase</keyword>
<dbReference type="EMBL" id="GL833144">
    <property type="protein sequence ID" value="EGB05077.1"/>
    <property type="molecule type" value="Genomic_DNA"/>
</dbReference>
<keyword evidence="3" id="KW-0547">Nucleotide-binding</keyword>
<dbReference type="InterPro" id="IPR000719">
    <property type="entry name" value="Prot_kinase_dom"/>
</dbReference>
<feature type="non-terminal residue" evidence="7">
    <location>
        <position position="162"/>
    </location>
</feature>
<gene>
    <name evidence="7" type="ORF">AURANDRAFT_5520</name>
</gene>
<sequence>SSLLPHVLATQVDGTFATLVIAENVVGDVHSLLESDFDAGALAFYGACLAEALEYVHGAKILARNVTSEAVLLRADGYPILGDLSLAKRLSPKDDRAYTMCGDVLYFAPEVIAGAGYAYPADFWALGVLLYEMYSGVFPFGTPGQSESVVYAAVSKMEYAVP</sequence>
<dbReference type="RefSeq" id="XP_009040205.1">
    <property type="nucleotide sequence ID" value="XM_009041957.1"/>
</dbReference>
<dbReference type="eggNOG" id="KOG0616">
    <property type="taxonomic scope" value="Eukaryota"/>
</dbReference>
<evidence type="ECO:0000256" key="1">
    <source>
        <dbReference type="ARBA" id="ARBA00022527"/>
    </source>
</evidence>
<keyword evidence="4" id="KW-0418">Kinase</keyword>
<evidence type="ECO:0000256" key="4">
    <source>
        <dbReference type="ARBA" id="ARBA00022777"/>
    </source>
</evidence>
<protein>
    <recommendedName>
        <fullName evidence="6">Protein kinase domain-containing protein</fullName>
    </recommendedName>
</protein>